<gene>
    <name evidence="1" type="ORF">HK105_207499</name>
</gene>
<organism evidence="1 2">
    <name type="scientific">Polyrhizophydium stewartii</name>
    <dbReference type="NCBI Taxonomy" id="2732419"/>
    <lineage>
        <taxon>Eukaryota</taxon>
        <taxon>Fungi</taxon>
        <taxon>Fungi incertae sedis</taxon>
        <taxon>Chytridiomycota</taxon>
        <taxon>Chytridiomycota incertae sedis</taxon>
        <taxon>Chytridiomycetes</taxon>
        <taxon>Rhizophydiales</taxon>
        <taxon>Rhizophydiales incertae sedis</taxon>
        <taxon>Polyrhizophydium</taxon>
    </lineage>
</organism>
<dbReference type="EMBL" id="JADGIZ020000053">
    <property type="protein sequence ID" value="KAL2913044.1"/>
    <property type="molecule type" value="Genomic_DNA"/>
</dbReference>
<evidence type="ECO:0000313" key="1">
    <source>
        <dbReference type="EMBL" id="KAL2913044.1"/>
    </source>
</evidence>
<reference evidence="1 2" key="1">
    <citation type="submission" date="2023-09" db="EMBL/GenBank/DDBJ databases">
        <title>Pangenome analysis of Batrachochytrium dendrobatidis and related Chytrids.</title>
        <authorList>
            <person name="Yacoub M.N."/>
            <person name="Stajich J.E."/>
            <person name="James T.Y."/>
        </authorList>
    </citation>
    <scope>NUCLEOTIDE SEQUENCE [LARGE SCALE GENOMIC DNA]</scope>
    <source>
        <strain evidence="1 2">JEL0888</strain>
    </source>
</reference>
<dbReference type="Pfam" id="PF16053">
    <property type="entry name" value="MRP-S34"/>
    <property type="match status" value="1"/>
</dbReference>
<comment type="caution">
    <text evidence="1">The sequence shown here is derived from an EMBL/GenBank/DDBJ whole genome shotgun (WGS) entry which is preliminary data.</text>
</comment>
<dbReference type="Proteomes" id="UP001527925">
    <property type="component" value="Unassembled WGS sequence"/>
</dbReference>
<name>A0ABR4N0J0_9FUNG</name>
<accession>A0ABR4N0J0</accession>
<keyword evidence="2" id="KW-1185">Reference proteome</keyword>
<evidence type="ECO:0000313" key="2">
    <source>
        <dbReference type="Proteomes" id="UP001527925"/>
    </source>
</evidence>
<proteinExistence type="predicted"/>
<dbReference type="InterPro" id="IPR032053">
    <property type="entry name" value="Ribosomal_mS34"/>
</dbReference>
<sequence length="116" mass="13247">MSAVVRELWGRYPSFLKLGPKTLLHLVGDLPAGGKGCRVVPAVWIARGKKASWYEVDRIEYDRATSNATIYGYKVMDGVRSPEARRIGTAFEENWRFYEAPEDVRTIERKLNLETV</sequence>
<protein>
    <submittedName>
        <fullName evidence="1">Uncharacterized protein</fullName>
    </submittedName>
</protein>